<sequence>MCNSLFALGDERSAAWLYAGLAFRMIVDLGIHVDKAGLTTHRKFSDEDLEIRRRVFWAAFVVDKIQSLYQGRPVTLKESDTLVPIKFLDTYEELEHWTPLAYLTQSDVAYAGSPAYSISTFKHLCQLSLILSDILSTIYTERSSDKSSAELSTKLESIHASLQTWYRDLPPHLADLGKLPTIPPPHVLSLLAMYHVLVILLHHPFVADGHLYSTSRSISVNSLKCCATAANDIVHLVRIFDKAFSVRRAPYLISYATYVAATIHARIAAKRGRGSDAHSSLAACLAVFRENQETNPAVRRANALVQNLMKRLGVRMHSIDECRIHKDTNDGSQRQSPEAVSNTTTGRGPSLQGLDLDGIIQSFVREQENAQMTQAGTPEQSAVNTPTTMPPPRVPVVAGNIIDTGGHDVAPLNYDYNGQWLAPSQQQVYGDASVPVDDLYYGFNSAALDSFPITPFLEWNTM</sequence>
<feature type="compositionally biased region" description="Polar residues" evidence="7">
    <location>
        <begin position="373"/>
        <end position="384"/>
    </location>
</feature>
<reference evidence="9" key="1">
    <citation type="submission" date="2022-10" db="EMBL/GenBank/DDBJ databases">
        <title>Tapping the CABI collections for fungal endophytes: first genome assemblies for Collariella, Neodidymelliopsis, Ascochyta clinopodiicola, Didymella pomorum, Didymosphaeria variabile, Neocosmospora piperis and Neocucurbitaria cava.</title>
        <authorList>
            <person name="Hill R."/>
        </authorList>
    </citation>
    <scope>NUCLEOTIDE SEQUENCE</scope>
    <source>
        <strain evidence="9">IMI 360193</strain>
    </source>
</reference>
<protein>
    <recommendedName>
        <fullName evidence="8">Xylanolytic transcriptional activator regulatory domain-containing protein</fullName>
    </recommendedName>
</protein>
<dbReference type="GO" id="GO:0008270">
    <property type="term" value="F:zinc ion binding"/>
    <property type="evidence" value="ECO:0007669"/>
    <property type="project" value="InterPro"/>
</dbReference>
<accession>A0A9W8WYU6</accession>
<keyword evidence="5" id="KW-0804">Transcription</keyword>
<feature type="domain" description="Xylanolytic transcriptional activator regulatory" evidence="8">
    <location>
        <begin position="15"/>
        <end position="92"/>
    </location>
</feature>
<evidence type="ECO:0000256" key="6">
    <source>
        <dbReference type="ARBA" id="ARBA00023242"/>
    </source>
</evidence>
<evidence type="ECO:0000256" key="1">
    <source>
        <dbReference type="ARBA" id="ARBA00022723"/>
    </source>
</evidence>
<dbReference type="EMBL" id="JAPEUV010000047">
    <property type="protein sequence ID" value="KAJ4336623.1"/>
    <property type="molecule type" value="Genomic_DNA"/>
</dbReference>
<keyword evidence="10" id="KW-1185">Reference proteome</keyword>
<evidence type="ECO:0000256" key="4">
    <source>
        <dbReference type="ARBA" id="ARBA00023125"/>
    </source>
</evidence>
<keyword evidence="4" id="KW-0238">DNA-binding</keyword>
<dbReference type="InterPro" id="IPR051615">
    <property type="entry name" value="Transcr_Regulatory_Elem"/>
</dbReference>
<feature type="region of interest" description="Disordered" evidence="7">
    <location>
        <begin position="325"/>
        <end position="353"/>
    </location>
</feature>
<comment type="caution">
    <text evidence="9">The sequence shown here is derived from an EMBL/GenBank/DDBJ whole genome shotgun (WGS) entry which is preliminary data.</text>
</comment>
<feature type="region of interest" description="Disordered" evidence="7">
    <location>
        <begin position="373"/>
        <end position="392"/>
    </location>
</feature>
<gene>
    <name evidence="9" type="ORF">N0V87_005331</name>
</gene>
<evidence type="ECO:0000256" key="7">
    <source>
        <dbReference type="SAM" id="MobiDB-lite"/>
    </source>
</evidence>
<evidence type="ECO:0000256" key="2">
    <source>
        <dbReference type="ARBA" id="ARBA00022833"/>
    </source>
</evidence>
<keyword evidence="6" id="KW-0539">Nucleus</keyword>
<dbReference type="GO" id="GO:0006351">
    <property type="term" value="P:DNA-templated transcription"/>
    <property type="evidence" value="ECO:0007669"/>
    <property type="project" value="InterPro"/>
</dbReference>
<dbReference type="OrthoDB" id="4161332at2759"/>
<dbReference type="Pfam" id="PF04082">
    <property type="entry name" value="Fungal_trans"/>
    <property type="match status" value="1"/>
</dbReference>
<dbReference type="SMART" id="SM00906">
    <property type="entry name" value="Fungal_trans"/>
    <property type="match status" value="1"/>
</dbReference>
<evidence type="ECO:0000256" key="5">
    <source>
        <dbReference type="ARBA" id="ARBA00023163"/>
    </source>
</evidence>
<keyword evidence="2" id="KW-0862">Zinc</keyword>
<dbReference type="Proteomes" id="UP001140562">
    <property type="component" value="Unassembled WGS sequence"/>
</dbReference>
<proteinExistence type="predicted"/>
<keyword evidence="3" id="KW-0805">Transcription regulation</keyword>
<organism evidence="9 10">
    <name type="scientific">Didymella glomerata</name>
    <dbReference type="NCBI Taxonomy" id="749621"/>
    <lineage>
        <taxon>Eukaryota</taxon>
        <taxon>Fungi</taxon>
        <taxon>Dikarya</taxon>
        <taxon>Ascomycota</taxon>
        <taxon>Pezizomycotina</taxon>
        <taxon>Dothideomycetes</taxon>
        <taxon>Pleosporomycetidae</taxon>
        <taxon>Pleosporales</taxon>
        <taxon>Pleosporineae</taxon>
        <taxon>Didymellaceae</taxon>
        <taxon>Didymella</taxon>
    </lineage>
</organism>
<dbReference type="PANTHER" id="PTHR31313">
    <property type="entry name" value="TY1 ENHANCER ACTIVATOR"/>
    <property type="match status" value="1"/>
</dbReference>
<dbReference type="AlphaFoldDB" id="A0A9W8WYU6"/>
<evidence type="ECO:0000256" key="3">
    <source>
        <dbReference type="ARBA" id="ARBA00023015"/>
    </source>
</evidence>
<dbReference type="GO" id="GO:0003677">
    <property type="term" value="F:DNA binding"/>
    <property type="evidence" value="ECO:0007669"/>
    <property type="project" value="UniProtKB-KW"/>
</dbReference>
<evidence type="ECO:0000313" key="9">
    <source>
        <dbReference type="EMBL" id="KAJ4336623.1"/>
    </source>
</evidence>
<keyword evidence="1" id="KW-0479">Metal-binding</keyword>
<dbReference type="CDD" id="cd12148">
    <property type="entry name" value="fungal_TF_MHR"/>
    <property type="match status" value="1"/>
</dbReference>
<evidence type="ECO:0000259" key="8">
    <source>
        <dbReference type="SMART" id="SM00906"/>
    </source>
</evidence>
<feature type="compositionally biased region" description="Polar residues" evidence="7">
    <location>
        <begin position="330"/>
        <end position="347"/>
    </location>
</feature>
<evidence type="ECO:0000313" key="10">
    <source>
        <dbReference type="Proteomes" id="UP001140562"/>
    </source>
</evidence>
<dbReference type="InterPro" id="IPR007219">
    <property type="entry name" value="XnlR_reg_dom"/>
</dbReference>
<name>A0A9W8WYU6_9PLEO</name>
<dbReference type="PANTHER" id="PTHR31313:SF86">
    <property type="entry name" value="ZN(2)-C6 FUNGAL-TYPE DOMAIN-CONTAINING PROTEIN"/>
    <property type="match status" value="1"/>
</dbReference>